<dbReference type="Pfam" id="PF15073">
    <property type="entry name" value="SPATA48"/>
    <property type="match status" value="1"/>
</dbReference>
<dbReference type="AlphaFoldDB" id="A0A6S7K3Z0"/>
<dbReference type="PANTHER" id="PTHR34759:SF1">
    <property type="entry name" value="SPERMATOGENESIS-ASSOCIATED PROTEIN 48"/>
    <property type="match status" value="1"/>
</dbReference>
<keyword evidence="2" id="KW-1185">Reference proteome</keyword>
<evidence type="ECO:0000313" key="1">
    <source>
        <dbReference type="EMBL" id="CAB4037344.1"/>
    </source>
</evidence>
<dbReference type="InterPro" id="IPR027867">
    <property type="entry name" value="SPATA48"/>
</dbReference>
<accession>A0A6S7K3Z0</accession>
<dbReference type="Proteomes" id="UP001152795">
    <property type="component" value="Unassembled WGS sequence"/>
</dbReference>
<sequence length="110" mass="12322">MDKGATILLLRKFKWFVGKIFFLSSCSPHKKISYIPGYMGNVSGGPGEIDDPKSSFNSWNKQRTLQPKYTDTARKGNIPGYTGCVLFYDHRPACIDDPGHLRSTTASAYR</sequence>
<proteinExistence type="predicted"/>
<organism evidence="1 2">
    <name type="scientific">Paramuricea clavata</name>
    <name type="common">Red gorgonian</name>
    <name type="synonym">Violescent sea-whip</name>
    <dbReference type="NCBI Taxonomy" id="317549"/>
    <lineage>
        <taxon>Eukaryota</taxon>
        <taxon>Metazoa</taxon>
        <taxon>Cnidaria</taxon>
        <taxon>Anthozoa</taxon>
        <taxon>Octocorallia</taxon>
        <taxon>Malacalcyonacea</taxon>
        <taxon>Plexauridae</taxon>
        <taxon>Paramuricea</taxon>
    </lineage>
</organism>
<dbReference type="OrthoDB" id="5948468at2759"/>
<reference evidence="1" key="1">
    <citation type="submission" date="2020-04" db="EMBL/GenBank/DDBJ databases">
        <authorList>
            <person name="Alioto T."/>
            <person name="Alioto T."/>
            <person name="Gomez Garrido J."/>
        </authorList>
    </citation>
    <scope>NUCLEOTIDE SEQUENCE</scope>
    <source>
        <strain evidence="1">A484AB</strain>
    </source>
</reference>
<gene>
    <name evidence="1" type="ORF">PACLA_8A021432</name>
</gene>
<dbReference type="PANTHER" id="PTHR34759">
    <property type="entry name" value="SPERMATOGENESIS-ASSOCIATED PROTEIN 48"/>
    <property type="match status" value="1"/>
</dbReference>
<protein>
    <submittedName>
        <fullName evidence="1">Uncharacterized protein</fullName>
    </submittedName>
</protein>
<comment type="caution">
    <text evidence="1">The sequence shown here is derived from an EMBL/GenBank/DDBJ whole genome shotgun (WGS) entry which is preliminary data.</text>
</comment>
<evidence type="ECO:0000313" key="2">
    <source>
        <dbReference type="Proteomes" id="UP001152795"/>
    </source>
</evidence>
<name>A0A6S7K3Z0_PARCT</name>
<dbReference type="EMBL" id="CACRXK020022973">
    <property type="protein sequence ID" value="CAB4037344.1"/>
    <property type="molecule type" value="Genomic_DNA"/>
</dbReference>